<feature type="signal peptide" evidence="2">
    <location>
        <begin position="1"/>
        <end position="21"/>
    </location>
</feature>
<proteinExistence type="predicted"/>
<evidence type="ECO:0000256" key="2">
    <source>
        <dbReference type="SAM" id="SignalP"/>
    </source>
</evidence>
<dbReference type="EMBL" id="JASWJB010000008">
    <property type="protein sequence ID" value="KAK2616181.1"/>
    <property type="molecule type" value="Genomic_DNA"/>
</dbReference>
<dbReference type="SUPFAM" id="SSF53474">
    <property type="entry name" value="alpha/beta-Hydrolases"/>
    <property type="match status" value="1"/>
</dbReference>
<dbReference type="GO" id="GO:0016042">
    <property type="term" value="P:lipid catabolic process"/>
    <property type="evidence" value="ECO:0007669"/>
    <property type="project" value="InterPro"/>
</dbReference>
<dbReference type="InterPro" id="IPR029058">
    <property type="entry name" value="AB_hydrolase_fold"/>
</dbReference>
<keyword evidence="2" id="KW-0732">Signal</keyword>
<name>A0AAJ0D0G5_9HYPO</name>
<comment type="caution">
    <text evidence="3">The sequence shown here is derived from an EMBL/GenBank/DDBJ whole genome shotgun (WGS) entry which is preliminary data.</text>
</comment>
<sequence length="470" mass="50215">MRSRYCHYLLLAAQIFSSAAALSIPALPLPVLPIPASSIPALSIHVQRSNSSAVPPSQDPFYAVPSDLGNKSPGAILNHRQSPSPVVAFGINPDNIQDSHQVLYRTTDGNGQATATVMTLLIPKNANLGAVLSFQLAENAIIIDCAPSYGITAAGYADKLLSSPTAQLQVLLIQAALADGWVVAVPDFQGPKAAFVDQKMAGQAILDALRATLQSGSFTGVRQDALTALWGYSAGASVTKVAAEFQPKYAKELNLAGVAFGGTGSAGLGIIKEINNGPHAGLIPPSLIGLALESPEFKLMMDLNLKKEFKDKFYSPLHQCLDANLKTFENADVLGMFVCWDFCVFPALNVALLKYVQGSGVSKAPVYWYQDVHDEIAPIKDVDAAVQKYCDSGANVHYQRDDAANVNHKNYGIIGAPNALGWLRDIMHGKKPDPQCVTETVTISDLPDSFLNIFPPVIRNGLVQLLHQTS</sequence>
<evidence type="ECO:0008006" key="5">
    <source>
        <dbReference type="Google" id="ProtNLM"/>
    </source>
</evidence>
<dbReference type="PIRSF" id="PIRSF029171">
    <property type="entry name" value="Esterase_LipA"/>
    <property type="match status" value="1"/>
</dbReference>
<gene>
    <name evidence="3" type="ORF">QQS21_000813</name>
</gene>
<evidence type="ECO:0000256" key="1">
    <source>
        <dbReference type="ARBA" id="ARBA00022801"/>
    </source>
</evidence>
<dbReference type="AlphaFoldDB" id="A0AAJ0D0G5"/>
<keyword evidence="1" id="KW-0378">Hydrolase</keyword>
<accession>A0AAJ0D0G5</accession>
<feature type="chain" id="PRO_5042525522" description="Secretory lipase" evidence="2">
    <location>
        <begin position="22"/>
        <end position="470"/>
    </location>
</feature>
<reference evidence="3" key="1">
    <citation type="submission" date="2023-06" db="EMBL/GenBank/DDBJ databases">
        <title>Conoideocrella luteorostrata (Hypocreales: Clavicipitaceae), a potential biocontrol fungus for elongate hemlock scale in United States Christmas tree production areas.</title>
        <authorList>
            <person name="Barrett H."/>
            <person name="Lovett B."/>
            <person name="Macias A.M."/>
            <person name="Stajich J.E."/>
            <person name="Kasson M.T."/>
        </authorList>
    </citation>
    <scope>NUCLEOTIDE SEQUENCE</scope>
    <source>
        <strain evidence="3">ARSEF 14590</strain>
    </source>
</reference>
<dbReference type="PANTHER" id="PTHR34853">
    <property type="match status" value="1"/>
</dbReference>
<dbReference type="GO" id="GO:0004806">
    <property type="term" value="F:triacylglycerol lipase activity"/>
    <property type="evidence" value="ECO:0007669"/>
    <property type="project" value="InterPro"/>
</dbReference>
<dbReference type="Proteomes" id="UP001251528">
    <property type="component" value="Unassembled WGS sequence"/>
</dbReference>
<dbReference type="Gene3D" id="1.10.260.130">
    <property type="match status" value="1"/>
</dbReference>
<dbReference type="Pfam" id="PF03583">
    <property type="entry name" value="LIP"/>
    <property type="match status" value="1"/>
</dbReference>
<dbReference type="PANTHER" id="PTHR34853:SF5">
    <property type="entry name" value="LIP-DOMAIN-CONTAINING PROTEIN-RELATED"/>
    <property type="match status" value="1"/>
</dbReference>
<keyword evidence="4" id="KW-1185">Reference proteome</keyword>
<organism evidence="3 4">
    <name type="scientific">Conoideocrella luteorostrata</name>
    <dbReference type="NCBI Taxonomy" id="1105319"/>
    <lineage>
        <taxon>Eukaryota</taxon>
        <taxon>Fungi</taxon>
        <taxon>Dikarya</taxon>
        <taxon>Ascomycota</taxon>
        <taxon>Pezizomycotina</taxon>
        <taxon>Sordariomycetes</taxon>
        <taxon>Hypocreomycetidae</taxon>
        <taxon>Hypocreales</taxon>
        <taxon>Clavicipitaceae</taxon>
        <taxon>Conoideocrella</taxon>
    </lineage>
</organism>
<dbReference type="InterPro" id="IPR005152">
    <property type="entry name" value="Lipase_secreted"/>
</dbReference>
<dbReference type="Gene3D" id="3.40.50.1820">
    <property type="entry name" value="alpha/beta hydrolase"/>
    <property type="match status" value="1"/>
</dbReference>
<evidence type="ECO:0000313" key="3">
    <source>
        <dbReference type="EMBL" id="KAK2616181.1"/>
    </source>
</evidence>
<protein>
    <recommendedName>
        <fullName evidence="5">Secretory lipase</fullName>
    </recommendedName>
</protein>
<evidence type="ECO:0000313" key="4">
    <source>
        <dbReference type="Proteomes" id="UP001251528"/>
    </source>
</evidence>